<evidence type="ECO:0000256" key="1">
    <source>
        <dbReference type="ARBA" id="ARBA00004308"/>
    </source>
</evidence>
<evidence type="ECO:0000256" key="5">
    <source>
        <dbReference type="ARBA" id="ARBA00023136"/>
    </source>
</evidence>
<dbReference type="Gene3D" id="3.40.190.10">
    <property type="entry name" value="Periplasmic binding protein-like II"/>
    <property type="match status" value="2"/>
</dbReference>
<keyword evidence="5" id="KW-0472">Membrane</keyword>
<name>A0ABT4K0V5_9GAMM</name>
<dbReference type="PANTHER" id="PTHR30024">
    <property type="entry name" value="ALIPHATIC SULFONATES-BINDING PROTEIN-RELATED"/>
    <property type="match status" value="1"/>
</dbReference>
<keyword evidence="3" id="KW-1003">Cell membrane</keyword>
<evidence type="ECO:0000313" key="6">
    <source>
        <dbReference type="EMBL" id="MCZ2723404.1"/>
    </source>
</evidence>
<keyword evidence="4" id="KW-0997">Cell inner membrane</keyword>
<evidence type="ECO:0000256" key="4">
    <source>
        <dbReference type="ARBA" id="ARBA00022519"/>
    </source>
</evidence>
<comment type="caution">
    <text evidence="6">The sequence shown here is derived from an EMBL/GenBank/DDBJ whole genome shotgun (WGS) entry which is preliminary data.</text>
</comment>
<organism evidence="6 7">
    <name type="scientific">Marinomonas phaeophyticola</name>
    <dbReference type="NCBI Taxonomy" id="3004091"/>
    <lineage>
        <taxon>Bacteria</taxon>
        <taxon>Pseudomonadati</taxon>
        <taxon>Pseudomonadota</taxon>
        <taxon>Gammaproteobacteria</taxon>
        <taxon>Oceanospirillales</taxon>
        <taxon>Oceanospirillaceae</taxon>
        <taxon>Marinomonas</taxon>
    </lineage>
</organism>
<dbReference type="CDD" id="cd13553">
    <property type="entry name" value="PBP2_NrtA_CpmA_like"/>
    <property type="match status" value="1"/>
</dbReference>
<accession>A0ABT4K0V5</accession>
<evidence type="ECO:0000256" key="3">
    <source>
        <dbReference type="ARBA" id="ARBA00022475"/>
    </source>
</evidence>
<dbReference type="PANTHER" id="PTHR30024:SF43">
    <property type="entry name" value="BLL4572 PROTEIN"/>
    <property type="match status" value="1"/>
</dbReference>
<keyword evidence="7" id="KW-1185">Reference proteome</keyword>
<protein>
    <submittedName>
        <fullName evidence="6">CmpA/NrtA family ABC transporter substrate-binding protein</fullName>
    </submittedName>
</protein>
<dbReference type="Proteomes" id="UP001149719">
    <property type="component" value="Unassembled WGS sequence"/>
</dbReference>
<evidence type="ECO:0000256" key="2">
    <source>
        <dbReference type="ARBA" id="ARBA00022448"/>
    </source>
</evidence>
<proteinExistence type="predicted"/>
<dbReference type="RefSeq" id="WP_269127513.1">
    <property type="nucleotide sequence ID" value="NZ_JAPUBN010000021.1"/>
</dbReference>
<dbReference type="EMBL" id="JAPUBN010000021">
    <property type="protein sequence ID" value="MCZ2723404.1"/>
    <property type="molecule type" value="Genomic_DNA"/>
</dbReference>
<dbReference type="InterPro" id="IPR044527">
    <property type="entry name" value="NrtA/CpmA_ABC-bd_dom"/>
</dbReference>
<comment type="subcellular location">
    <subcellularLocation>
        <location evidence="1">Endomembrane system</location>
    </subcellularLocation>
</comment>
<reference evidence="6" key="1">
    <citation type="submission" date="2022-12" db="EMBL/GenBank/DDBJ databases">
        <title>Marinomonas 15G1-11 sp. nov, isolated from marine algae.</title>
        <authorList>
            <person name="Butt M."/>
            <person name="Choi D.G."/>
            <person name="Kim J.M."/>
            <person name="Lee J.K."/>
            <person name="Baek J.H."/>
            <person name="Jeon C.O."/>
        </authorList>
    </citation>
    <scope>NUCLEOTIDE SEQUENCE</scope>
    <source>
        <strain evidence="6">15G1-11</strain>
    </source>
</reference>
<keyword evidence="2" id="KW-0813">Transport</keyword>
<sequence length="400" mass="44948">MDRFNNTSQGTKPSGADITLGFIPLIDSAPFIIAKEKGLFEKEGVDVVLSKEASWASIRDKVTFNLLQGAHMLASMPLATSLGIGSANKVKIQTSFTVSQNGNGITVSNNLYQLMYSCCDAFQALRSGHALKLAIRHRSAQGDLLKFAVVYPYSSHHYQLRDWLSRAGIDPDNDVQIIVVPPTKMMGYLRSGEIDGYCVGEPWNSLAVEQGIGHMLVTGYEIWGNTPEKVLGANLQWANENEEEHYALIRALDKACKWVDDENNLEELLNILSHPDYLNCPAAQLRYGFSAIKPSGQFDWPMEAYQKFSSDKINRPNPQYALWLLGQMHRWHQLPVASSLINVANNTFNDDIYCRALRIDHPRKLKPLIGSYEESEWLDLIKADKVRVHPKGIEFGFVYL</sequence>
<dbReference type="SUPFAM" id="SSF53850">
    <property type="entry name" value="Periplasmic binding protein-like II"/>
    <property type="match status" value="1"/>
</dbReference>
<gene>
    <name evidence="6" type="ORF">O1D97_17760</name>
</gene>
<dbReference type="Pfam" id="PF13379">
    <property type="entry name" value="NMT1_2"/>
    <property type="match status" value="1"/>
</dbReference>
<evidence type="ECO:0000313" key="7">
    <source>
        <dbReference type="Proteomes" id="UP001149719"/>
    </source>
</evidence>